<dbReference type="GO" id="GO:0009055">
    <property type="term" value="F:electron transfer activity"/>
    <property type="evidence" value="ECO:0007669"/>
    <property type="project" value="InterPro"/>
</dbReference>
<proteinExistence type="predicted"/>
<keyword evidence="9" id="KW-0411">Iron-sulfur</keyword>
<evidence type="ECO:0000256" key="6">
    <source>
        <dbReference type="ARBA" id="ARBA00022737"/>
    </source>
</evidence>
<dbReference type="PANTHER" id="PTHR43545">
    <property type="entry name" value="FORMATE DEHYDROGENASE, NITRATE-INDUCIBLE, IRON-SULFUR SUBUNIT"/>
    <property type="match status" value="1"/>
</dbReference>
<dbReference type="AlphaFoldDB" id="A0A1E5G3S8"/>
<dbReference type="GO" id="GO:0051539">
    <property type="term" value="F:4 iron, 4 sulfur cluster binding"/>
    <property type="evidence" value="ECO:0007669"/>
    <property type="project" value="UniProtKB-KW"/>
</dbReference>
<dbReference type="InterPro" id="IPR017896">
    <property type="entry name" value="4Fe4S_Fe-S-bd"/>
</dbReference>
<dbReference type="GO" id="GO:0030313">
    <property type="term" value="C:cell envelope"/>
    <property type="evidence" value="ECO:0007669"/>
    <property type="project" value="UniProtKB-SubCell"/>
</dbReference>
<evidence type="ECO:0000256" key="9">
    <source>
        <dbReference type="ARBA" id="ARBA00023014"/>
    </source>
</evidence>
<evidence type="ECO:0000256" key="8">
    <source>
        <dbReference type="ARBA" id="ARBA00023004"/>
    </source>
</evidence>
<dbReference type="PROSITE" id="PS51379">
    <property type="entry name" value="4FE4S_FER_2"/>
    <property type="match status" value="3"/>
</dbReference>
<evidence type="ECO:0000256" key="5">
    <source>
        <dbReference type="ARBA" id="ARBA00022723"/>
    </source>
</evidence>
<reference evidence="11 12" key="1">
    <citation type="submission" date="2016-09" db="EMBL/GenBank/DDBJ databases">
        <title>Draft genome sequence for the type strain of Desulfuribacillus alkaliarsenatis AHT28, an obligately anaerobic, sulfidogenic bacterium isolated from Russian soda lake sediments.</title>
        <authorList>
            <person name="Abin C.A."/>
            <person name="Hollibaugh J.T."/>
        </authorList>
    </citation>
    <scope>NUCLEOTIDE SEQUENCE [LARGE SCALE GENOMIC DNA]</scope>
    <source>
        <strain evidence="11 12">AHT28</strain>
    </source>
</reference>
<dbReference type="Gene3D" id="3.30.70.20">
    <property type="match status" value="2"/>
</dbReference>
<dbReference type="Proteomes" id="UP000094296">
    <property type="component" value="Unassembled WGS sequence"/>
</dbReference>
<keyword evidence="6" id="KW-0677">Repeat</keyword>
<protein>
    <recommendedName>
        <fullName evidence="10">4Fe-4S ferredoxin-type domain-containing protein</fullName>
    </recommendedName>
</protein>
<evidence type="ECO:0000259" key="10">
    <source>
        <dbReference type="PROSITE" id="PS51379"/>
    </source>
</evidence>
<keyword evidence="4" id="KW-0004">4Fe-4S</keyword>
<evidence type="ECO:0000256" key="7">
    <source>
        <dbReference type="ARBA" id="ARBA00022982"/>
    </source>
</evidence>
<keyword evidence="12" id="KW-1185">Reference proteome</keyword>
<accession>A0A1E5G3S8</accession>
<dbReference type="OrthoDB" id="9779457at2"/>
<gene>
    <name evidence="11" type="ORF">BHF68_14335</name>
</gene>
<evidence type="ECO:0000256" key="4">
    <source>
        <dbReference type="ARBA" id="ARBA00022485"/>
    </source>
</evidence>
<dbReference type="PANTHER" id="PTHR43545:SF6">
    <property type="entry name" value="FORMATE DEHYDROGENASE, NITRATE-INDUCIBLE, IRON-SULFUR SUBUNIT"/>
    <property type="match status" value="1"/>
</dbReference>
<feature type="domain" description="4Fe-4S ferredoxin-type" evidence="10">
    <location>
        <begin position="90"/>
        <end position="121"/>
    </location>
</feature>
<dbReference type="PROSITE" id="PS00198">
    <property type="entry name" value="4FE4S_FER_1"/>
    <property type="match status" value="1"/>
</dbReference>
<name>A0A1E5G3S8_9FIRM</name>
<dbReference type="SUPFAM" id="SSF54862">
    <property type="entry name" value="4Fe-4S ferredoxins"/>
    <property type="match status" value="1"/>
</dbReference>
<sequence length="246" mass="27016">MLEKKIDRRNLLKIGTTSAVVGTALLFTGCEEEAAAPIFTDATKTAILMDTSLCVECHACRVACQNHNALPVEQSYIKFESVEKGSFPKVEYHLSRNSCMHCTDAPCVDICPVKALYKGDTGFTHMNYDACIGCGMCKMQCPYDVPVIAEVDSARKMFKCQGCEDLITEGQEPACVNTCIANSLKYGPVEEMIDAAKARVEVLKVKYPKANVYGVTQQDGLGLILILRDDAKEFKLVYKDKVTSLA</sequence>
<comment type="caution">
    <text evidence="11">The sequence shown here is derived from an EMBL/GenBank/DDBJ whole genome shotgun (WGS) entry which is preliminary data.</text>
</comment>
<dbReference type="Pfam" id="PF13247">
    <property type="entry name" value="Fer4_11"/>
    <property type="match status" value="1"/>
</dbReference>
<comment type="subcellular location">
    <subcellularLocation>
        <location evidence="2">Cell envelope</location>
    </subcellularLocation>
</comment>
<dbReference type="RefSeq" id="WP_069642624.1">
    <property type="nucleotide sequence ID" value="NZ_MIJE01000006.1"/>
</dbReference>
<feature type="domain" description="4Fe-4S ferredoxin-type" evidence="10">
    <location>
        <begin position="122"/>
        <end position="151"/>
    </location>
</feature>
<keyword evidence="8" id="KW-0408">Iron</keyword>
<dbReference type="InterPro" id="IPR000813">
    <property type="entry name" value="7Fe_ferredoxin"/>
</dbReference>
<feature type="domain" description="4Fe-4S ferredoxin-type" evidence="10">
    <location>
        <begin position="45"/>
        <end position="75"/>
    </location>
</feature>
<dbReference type="GO" id="GO:0046872">
    <property type="term" value="F:metal ion binding"/>
    <property type="evidence" value="ECO:0007669"/>
    <property type="project" value="UniProtKB-KW"/>
</dbReference>
<keyword evidence="5" id="KW-0479">Metal-binding</keyword>
<comment type="cofactor">
    <cofactor evidence="1">
        <name>[4Fe-4S] cluster</name>
        <dbReference type="ChEBI" id="CHEBI:49883"/>
    </cofactor>
</comment>
<evidence type="ECO:0000313" key="12">
    <source>
        <dbReference type="Proteomes" id="UP000094296"/>
    </source>
</evidence>
<dbReference type="EMBL" id="MIJE01000006">
    <property type="protein sequence ID" value="OEF97676.1"/>
    <property type="molecule type" value="Genomic_DNA"/>
</dbReference>
<keyword evidence="3" id="KW-0813">Transport</keyword>
<dbReference type="PRINTS" id="PR00354">
    <property type="entry name" value="7FE8SFRDOXIN"/>
</dbReference>
<evidence type="ECO:0000256" key="1">
    <source>
        <dbReference type="ARBA" id="ARBA00001966"/>
    </source>
</evidence>
<evidence type="ECO:0000256" key="3">
    <source>
        <dbReference type="ARBA" id="ARBA00022448"/>
    </source>
</evidence>
<evidence type="ECO:0000256" key="2">
    <source>
        <dbReference type="ARBA" id="ARBA00004196"/>
    </source>
</evidence>
<organism evidence="11 12">
    <name type="scientific">Desulfuribacillus alkaliarsenatis</name>
    <dbReference type="NCBI Taxonomy" id="766136"/>
    <lineage>
        <taxon>Bacteria</taxon>
        <taxon>Bacillati</taxon>
        <taxon>Bacillota</taxon>
        <taxon>Desulfuribacillia</taxon>
        <taxon>Desulfuribacillales</taxon>
        <taxon>Desulfuribacillaceae</taxon>
        <taxon>Desulfuribacillus</taxon>
    </lineage>
</organism>
<dbReference type="STRING" id="766136.BHF68_14335"/>
<evidence type="ECO:0000313" key="11">
    <source>
        <dbReference type="EMBL" id="OEF97676.1"/>
    </source>
</evidence>
<dbReference type="InterPro" id="IPR051555">
    <property type="entry name" value="FDH_Electron_Transfer_Unit"/>
</dbReference>
<dbReference type="PROSITE" id="PS51257">
    <property type="entry name" value="PROKAR_LIPOPROTEIN"/>
    <property type="match status" value="1"/>
</dbReference>
<keyword evidence="7" id="KW-0249">Electron transport</keyword>
<dbReference type="InterPro" id="IPR017900">
    <property type="entry name" value="4Fe4S_Fe_S_CS"/>
</dbReference>